<reference evidence="3" key="1">
    <citation type="journal article" date="2019" name="Int. J. Syst. Evol. Microbiol.">
        <title>The Global Catalogue of Microorganisms (GCM) 10K type strain sequencing project: providing services to taxonomists for standard genome sequencing and annotation.</title>
        <authorList>
            <consortium name="The Broad Institute Genomics Platform"/>
            <consortium name="The Broad Institute Genome Sequencing Center for Infectious Disease"/>
            <person name="Wu L."/>
            <person name="Ma J."/>
        </authorList>
    </citation>
    <scope>NUCLEOTIDE SEQUENCE [LARGE SCALE GENOMIC DNA]</scope>
    <source>
        <strain evidence="3">JCM 10649</strain>
    </source>
</reference>
<evidence type="ECO:0000256" key="1">
    <source>
        <dbReference type="SAM" id="Phobius"/>
    </source>
</evidence>
<dbReference type="EMBL" id="BAAAHB010000012">
    <property type="protein sequence ID" value="GAA0455110.1"/>
    <property type="molecule type" value="Genomic_DNA"/>
</dbReference>
<dbReference type="Proteomes" id="UP001499895">
    <property type="component" value="Unassembled WGS sequence"/>
</dbReference>
<evidence type="ECO:0008006" key="4">
    <source>
        <dbReference type="Google" id="ProtNLM"/>
    </source>
</evidence>
<organism evidence="2 3">
    <name type="scientific">Streptomyces stramineus</name>
    <dbReference type="NCBI Taxonomy" id="173861"/>
    <lineage>
        <taxon>Bacteria</taxon>
        <taxon>Bacillati</taxon>
        <taxon>Actinomycetota</taxon>
        <taxon>Actinomycetes</taxon>
        <taxon>Kitasatosporales</taxon>
        <taxon>Streptomycetaceae</taxon>
        <taxon>Streptomyces</taxon>
    </lineage>
</organism>
<sequence length="73" mass="8214">MRLSLRCPRARRQWHEWFARIPAGARIVSICTGAFALAAAGRLDGRPATTHWKLAARFRELFPEVALGVLRAD</sequence>
<protein>
    <recommendedName>
        <fullName evidence="4">DJ-1/PfpI domain-containing protein</fullName>
    </recommendedName>
</protein>
<keyword evidence="1" id="KW-1133">Transmembrane helix</keyword>
<accession>A0ABP3JIY4</accession>
<feature type="transmembrane region" description="Helical" evidence="1">
    <location>
        <begin position="21"/>
        <end position="40"/>
    </location>
</feature>
<dbReference type="PANTHER" id="PTHR43130">
    <property type="entry name" value="ARAC-FAMILY TRANSCRIPTIONAL REGULATOR"/>
    <property type="match status" value="1"/>
</dbReference>
<dbReference type="PANTHER" id="PTHR43130:SF3">
    <property type="entry name" value="HTH-TYPE TRANSCRIPTIONAL REGULATOR RV1931C"/>
    <property type="match status" value="1"/>
</dbReference>
<evidence type="ECO:0000313" key="2">
    <source>
        <dbReference type="EMBL" id="GAA0455110.1"/>
    </source>
</evidence>
<dbReference type="InterPro" id="IPR052158">
    <property type="entry name" value="INH-QAR"/>
</dbReference>
<evidence type="ECO:0000313" key="3">
    <source>
        <dbReference type="Proteomes" id="UP001499895"/>
    </source>
</evidence>
<dbReference type="Gene3D" id="3.40.50.880">
    <property type="match status" value="1"/>
</dbReference>
<gene>
    <name evidence="2" type="ORF">GCM10009544_17310</name>
</gene>
<keyword evidence="3" id="KW-1185">Reference proteome</keyword>
<proteinExistence type="predicted"/>
<name>A0ABP3JIY4_9ACTN</name>
<keyword evidence="1" id="KW-0812">Transmembrane</keyword>
<comment type="caution">
    <text evidence="2">The sequence shown here is derived from an EMBL/GenBank/DDBJ whole genome shotgun (WGS) entry which is preliminary data.</text>
</comment>
<keyword evidence="1" id="KW-0472">Membrane</keyword>
<dbReference type="InterPro" id="IPR029062">
    <property type="entry name" value="Class_I_gatase-like"/>
</dbReference>
<dbReference type="SUPFAM" id="SSF52317">
    <property type="entry name" value="Class I glutamine amidotransferase-like"/>
    <property type="match status" value="1"/>
</dbReference>